<feature type="non-terminal residue" evidence="2">
    <location>
        <position position="1"/>
    </location>
</feature>
<gene>
    <name evidence="2" type="ORF">FKW44_015743</name>
</gene>
<keyword evidence="3" id="KW-1185">Reference proteome</keyword>
<feature type="non-terminal residue" evidence="2">
    <location>
        <position position="106"/>
    </location>
</feature>
<reference evidence="3" key="1">
    <citation type="submission" date="2021-01" db="EMBL/GenBank/DDBJ databases">
        <title>Caligus Genome Assembly.</title>
        <authorList>
            <person name="Gallardo-Escarate C."/>
        </authorList>
    </citation>
    <scope>NUCLEOTIDE SEQUENCE [LARGE SCALE GENOMIC DNA]</scope>
</reference>
<dbReference type="Proteomes" id="UP000595437">
    <property type="component" value="Chromosome 10"/>
</dbReference>
<accession>A0A7T8H136</accession>
<name>A0A7T8H136_CALRO</name>
<evidence type="ECO:0000313" key="2">
    <source>
        <dbReference type="EMBL" id="QQP41392.1"/>
    </source>
</evidence>
<dbReference type="AlphaFoldDB" id="A0A7T8H136"/>
<proteinExistence type="predicted"/>
<feature type="chain" id="PRO_5030907181" evidence="1">
    <location>
        <begin position="23"/>
        <end position="106"/>
    </location>
</feature>
<organism evidence="2 3">
    <name type="scientific">Caligus rogercresseyi</name>
    <name type="common">Sea louse</name>
    <dbReference type="NCBI Taxonomy" id="217165"/>
    <lineage>
        <taxon>Eukaryota</taxon>
        <taxon>Metazoa</taxon>
        <taxon>Ecdysozoa</taxon>
        <taxon>Arthropoda</taxon>
        <taxon>Crustacea</taxon>
        <taxon>Multicrustacea</taxon>
        <taxon>Hexanauplia</taxon>
        <taxon>Copepoda</taxon>
        <taxon>Siphonostomatoida</taxon>
        <taxon>Caligidae</taxon>
        <taxon>Caligus</taxon>
    </lineage>
</organism>
<protein>
    <submittedName>
        <fullName evidence="2">Chitinase domaincontaining protein 1like</fullName>
    </submittedName>
</protein>
<keyword evidence="1" id="KW-0732">Signal</keyword>
<evidence type="ECO:0000313" key="3">
    <source>
        <dbReference type="Proteomes" id="UP000595437"/>
    </source>
</evidence>
<dbReference type="OrthoDB" id="10254444at2759"/>
<evidence type="ECO:0000256" key="1">
    <source>
        <dbReference type="SAM" id="SignalP"/>
    </source>
</evidence>
<sequence length="106" mass="11645">ADINLLPSLLLFLLSCPECSRSFKTDAEGILSECDSYDTQSSLKRNSLPESLSILGYVTPWNSKGYDVAKIFKAPKLDLISPVWVQLHPDLSLHGLHDIDKGDGDA</sequence>
<feature type="signal peptide" evidence="1">
    <location>
        <begin position="1"/>
        <end position="22"/>
    </location>
</feature>
<dbReference type="EMBL" id="CP045899">
    <property type="protein sequence ID" value="QQP41392.1"/>
    <property type="molecule type" value="Genomic_DNA"/>
</dbReference>
<dbReference type="Gene3D" id="3.20.20.80">
    <property type="entry name" value="Glycosidases"/>
    <property type="match status" value="1"/>
</dbReference>